<keyword evidence="1" id="KW-0645">Protease</keyword>
<dbReference type="RefSeq" id="WP_148990199.1">
    <property type="nucleotide sequence ID" value="NZ_VTEV01000015.1"/>
</dbReference>
<accession>A0A5D4SA51</accession>
<comment type="caution">
    <text evidence="1">The sequence shown here is derived from an EMBL/GenBank/DDBJ whole genome shotgun (WGS) entry which is preliminary data.</text>
</comment>
<dbReference type="InterPro" id="IPR023430">
    <property type="entry name" value="Pept_HybD-like_dom_sf"/>
</dbReference>
<dbReference type="Pfam" id="PF06866">
    <property type="entry name" value="DUF1256"/>
    <property type="match status" value="1"/>
</dbReference>
<dbReference type="Proteomes" id="UP000322524">
    <property type="component" value="Unassembled WGS sequence"/>
</dbReference>
<dbReference type="SUPFAM" id="SSF53163">
    <property type="entry name" value="HybD-like"/>
    <property type="match status" value="1"/>
</dbReference>
<dbReference type="AlphaFoldDB" id="A0A5D4SA51"/>
<dbReference type="EMBL" id="VTEV01000015">
    <property type="protein sequence ID" value="TYS60493.1"/>
    <property type="molecule type" value="Genomic_DNA"/>
</dbReference>
<organism evidence="1 2">
    <name type="scientific">Sutcliffiella horikoshii</name>
    <dbReference type="NCBI Taxonomy" id="79883"/>
    <lineage>
        <taxon>Bacteria</taxon>
        <taxon>Bacillati</taxon>
        <taxon>Bacillota</taxon>
        <taxon>Bacilli</taxon>
        <taxon>Bacillales</taxon>
        <taxon>Bacillaceae</taxon>
        <taxon>Sutcliffiella</taxon>
    </lineage>
</organism>
<dbReference type="GO" id="GO:0008233">
    <property type="term" value="F:peptidase activity"/>
    <property type="evidence" value="ECO:0007669"/>
    <property type="project" value="UniProtKB-KW"/>
</dbReference>
<dbReference type="GO" id="GO:0006508">
    <property type="term" value="P:proteolysis"/>
    <property type="evidence" value="ECO:0007669"/>
    <property type="project" value="UniProtKB-KW"/>
</dbReference>
<name>A0A5D4SA51_9BACI</name>
<protein>
    <submittedName>
        <fullName evidence="1">Spore protease YyaC</fullName>
    </submittedName>
</protein>
<keyword evidence="1" id="KW-0378">Hydrolase</keyword>
<evidence type="ECO:0000313" key="1">
    <source>
        <dbReference type="EMBL" id="TYS60493.1"/>
    </source>
</evidence>
<dbReference type="InterPro" id="IPR009665">
    <property type="entry name" value="YyaC"/>
</dbReference>
<proteinExistence type="predicted"/>
<sequence>MENTKSLYLTLRDLLKPHLGKEIIVVCVGTDRSTGDSLGPFVGSHLEKRKLKTIQVYGTIDQPVHAVNLEERMAAIFQSHPGAFIIGIDSALGRRDCVGEIRVRNKPLKPGEGVKKELMEVGECSITGIVNVVGFMEYFVLGNTRLSEVIKMSNEIANLIKGVDNYVSRKVKTLGVAARIS</sequence>
<evidence type="ECO:0000313" key="2">
    <source>
        <dbReference type="Proteomes" id="UP000322524"/>
    </source>
</evidence>
<gene>
    <name evidence="1" type="primary">yyaC</name>
    <name evidence="1" type="ORF">FZC76_21725</name>
</gene>
<reference evidence="1 2" key="1">
    <citation type="submission" date="2019-08" db="EMBL/GenBank/DDBJ databases">
        <title>Bacillus genomes from the desert of Cuatro Cienegas, Coahuila.</title>
        <authorList>
            <person name="Olmedo-Alvarez G."/>
        </authorList>
    </citation>
    <scope>NUCLEOTIDE SEQUENCE [LARGE SCALE GENOMIC DNA]</scope>
    <source>
        <strain evidence="1 2">CH28_1T</strain>
    </source>
</reference>
<dbReference type="NCBIfam" id="TIGR02841">
    <property type="entry name" value="spore_YyaC"/>
    <property type="match status" value="1"/>
</dbReference>
<dbReference type="OrthoDB" id="9815953at2"/>